<reference evidence="1 2" key="1">
    <citation type="journal article" date="2020" name="G3 (Bethesda)">
        <title>CeMbio - The Caenorhabditis elegans Microbiome Resource.</title>
        <authorList>
            <person name="Dirksen P."/>
            <person name="Assie A."/>
            <person name="Zimmermann J."/>
            <person name="Zhang F."/>
            <person name="Tietje A.M."/>
            <person name="Marsh S.A."/>
            <person name="Felix M.A."/>
            <person name="Shapira M."/>
            <person name="Kaleta C."/>
            <person name="Schulenburg H."/>
            <person name="Samuel B."/>
        </authorList>
    </citation>
    <scope>NUCLEOTIDE SEQUENCE [LARGE SCALE GENOMIC DNA]</scope>
    <source>
        <strain evidence="1 2">BIGb0172</strain>
    </source>
</reference>
<dbReference type="EMBL" id="CP058554">
    <property type="protein sequence ID" value="QMV71660.1"/>
    <property type="molecule type" value="Genomic_DNA"/>
</dbReference>
<dbReference type="RefSeq" id="WP_182326094.1">
    <property type="nucleotide sequence ID" value="NZ_CP058554.1"/>
</dbReference>
<dbReference type="AlphaFoldDB" id="A0A7G5ECD5"/>
<name>A0A7G5ECD5_9BURK</name>
<dbReference type="Proteomes" id="UP000515240">
    <property type="component" value="Chromosome"/>
</dbReference>
<keyword evidence="2" id="KW-1185">Reference proteome</keyword>
<gene>
    <name evidence="1" type="ORF">HS961_01745</name>
</gene>
<sequence>MDRTTTTSELRAQFFPLLLAAGFVRQGDIARRLLDGGVVHIVEIQHRPRSAVFQVNLGAHLLALGDVARGTLPAPQTMRDHDCAWRGSVIAGFRNAADAEFAYGASAQDAAESVAFLVSEWQRQSQAFFAPLSNYPASFLAAARQAAQDTERHPAHLLTWARVAVLLAEIALAQSIAQAALPRVPERATSLRANLEAVLTG</sequence>
<evidence type="ECO:0000313" key="1">
    <source>
        <dbReference type="EMBL" id="QMV71660.1"/>
    </source>
</evidence>
<organism evidence="1 2">
    <name type="scientific">Comamonas piscis</name>
    <dbReference type="NCBI Taxonomy" id="1562974"/>
    <lineage>
        <taxon>Bacteria</taxon>
        <taxon>Pseudomonadati</taxon>
        <taxon>Pseudomonadota</taxon>
        <taxon>Betaproteobacteria</taxon>
        <taxon>Burkholderiales</taxon>
        <taxon>Comamonadaceae</taxon>
        <taxon>Comamonas</taxon>
    </lineage>
</organism>
<proteinExistence type="predicted"/>
<evidence type="ECO:0008006" key="3">
    <source>
        <dbReference type="Google" id="ProtNLM"/>
    </source>
</evidence>
<evidence type="ECO:0000313" key="2">
    <source>
        <dbReference type="Proteomes" id="UP000515240"/>
    </source>
</evidence>
<accession>A0A7G5ECD5</accession>
<protein>
    <recommendedName>
        <fullName evidence="3">DUF4304 domain-containing protein</fullName>
    </recommendedName>
</protein>
<dbReference type="KEGG" id="cpis:HS961_01745"/>